<name>A0A5P6VSF7_PSEXY</name>
<dbReference type="Pfam" id="PF07009">
    <property type="entry name" value="NusG_II"/>
    <property type="match status" value="1"/>
</dbReference>
<dbReference type="KEGG" id="pxv:FXF36_10275"/>
<dbReference type="RefSeq" id="WP_151623795.1">
    <property type="nucleotide sequence ID" value="NZ_CP043028.1"/>
</dbReference>
<reference evidence="2" key="1">
    <citation type="submission" date="2019-08" db="EMBL/GenBank/DDBJ databases">
        <title>Complete Genome Sequence of the Polysaccharide-Degrading Rumen Bacterium Pseudobutyrivibrio xylanivorans MA3014.</title>
        <authorList>
            <person name="Palevich N."/>
            <person name="Maclean P.H."/>
            <person name="Kelly W.J."/>
            <person name="Leahy S.C."/>
            <person name="Rakonjac J."/>
            <person name="Attwood G.T."/>
        </authorList>
    </citation>
    <scope>NUCLEOTIDE SEQUENCE [LARGE SCALE GENOMIC DNA]</scope>
    <source>
        <strain evidence="2">MA3014</strain>
    </source>
</reference>
<evidence type="ECO:0000313" key="1">
    <source>
        <dbReference type="EMBL" id="QFJ55218.1"/>
    </source>
</evidence>
<gene>
    <name evidence="1" type="ORF">FXF36_10275</name>
</gene>
<sequence length="132" mass="14482">MKKNDFILIAVVLIIAFTIFAGQRLLNKNNNENNEAVPVAVVQVCGEVYGVYPLSVDREERIELEDGSYNIFSIKDGEVTMIEASCPDKICVNHPAIHSSYDPIVCLPNEVIITVQGNDDADGDNDIDSIAN</sequence>
<dbReference type="InterPro" id="IPR038690">
    <property type="entry name" value="NusG_2_sf"/>
</dbReference>
<protein>
    <submittedName>
        <fullName evidence="1">NusG domain II-containing protein</fullName>
    </submittedName>
</protein>
<dbReference type="AlphaFoldDB" id="A0A5P6VSF7"/>
<evidence type="ECO:0000313" key="2">
    <source>
        <dbReference type="Proteomes" id="UP000327030"/>
    </source>
</evidence>
<organism evidence="1 2">
    <name type="scientific">Pseudobutyrivibrio xylanivorans</name>
    <dbReference type="NCBI Taxonomy" id="185007"/>
    <lineage>
        <taxon>Bacteria</taxon>
        <taxon>Bacillati</taxon>
        <taxon>Bacillota</taxon>
        <taxon>Clostridia</taxon>
        <taxon>Lachnospirales</taxon>
        <taxon>Lachnospiraceae</taxon>
        <taxon>Pseudobutyrivibrio</taxon>
    </lineage>
</organism>
<dbReference type="Gene3D" id="2.60.320.10">
    <property type="entry name" value="N-utilization substance G protein NusG, insert domain"/>
    <property type="match status" value="1"/>
</dbReference>
<dbReference type="EMBL" id="CP043028">
    <property type="protein sequence ID" value="QFJ55218.1"/>
    <property type="molecule type" value="Genomic_DNA"/>
</dbReference>
<dbReference type="CDD" id="cd09911">
    <property type="entry name" value="Lin0431_like"/>
    <property type="match status" value="1"/>
</dbReference>
<proteinExistence type="predicted"/>
<accession>A0A5P6VSF7</accession>
<dbReference type="OrthoDB" id="47603at2"/>
<dbReference type="Proteomes" id="UP000327030">
    <property type="component" value="Chromosome 1"/>
</dbReference>